<dbReference type="SUPFAM" id="SSF52096">
    <property type="entry name" value="ClpP/crotonase"/>
    <property type="match status" value="1"/>
</dbReference>
<dbReference type="CDD" id="cd06558">
    <property type="entry name" value="crotonase-like"/>
    <property type="match status" value="1"/>
</dbReference>
<dbReference type="GO" id="GO:0005829">
    <property type="term" value="C:cytosol"/>
    <property type="evidence" value="ECO:0007669"/>
    <property type="project" value="TreeGrafter"/>
</dbReference>
<dbReference type="PANTHER" id="PTHR11941">
    <property type="entry name" value="ENOYL-COA HYDRATASE-RELATED"/>
    <property type="match status" value="1"/>
</dbReference>
<dbReference type="Proteomes" id="UP000448867">
    <property type="component" value="Unassembled WGS sequence"/>
</dbReference>
<comment type="caution">
    <text evidence="2">The sequence shown here is derived from an EMBL/GenBank/DDBJ whole genome shotgun (WGS) entry which is preliminary data.</text>
</comment>
<name>A0A7X2IW29_9BACI</name>
<dbReference type="GO" id="GO:0006635">
    <property type="term" value="P:fatty acid beta-oxidation"/>
    <property type="evidence" value="ECO:0007669"/>
    <property type="project" value="TreeGrafter"/>
</dbReference>
<evidence type="ECO:0000313" key="3">
    <source>
        <dbReference type="Proteomes" id="UP000448867"/>
    </source>
</evidence>
<dbReference type="PANTHER" id="PTHR11941:SF27">
    <property type="entry name" value="ETHYLMALONYL-COA DECARBOXYLASE"/>
    <property type="match status" value="1"/>
</dbReference>
<dbReference type="OrthoDB" id="9775794at2"/>
<dbReference type="Gene3D" id="3.90.226.10">
    <property type="entry name" value="2-enoyl-CoA Hydratase, Chain A, domain 1"/>
    <property type="match status" value="1"/>
</dbReference>
<dbReference type="GO" id="GO:0016853">
    <property type="term" value="F:isomerase activity"/>
    <property type="evidence" value="ECO:0007669"/>
    <property type="project" value="UniProtKB-KW"/>
</dbReference>
<dbReference type="InterPro" id="IPR001753">
    <property type="entry name" value="Enoyl-CoA_hydra/iso"/>
</dbReference>
<keyword evidence="2" id="KW-0413">Isomerase</keyword>
<dbReference type="InterPro" id="IPR029045">
    <property type="entry name" value="ClpP/crotonase-like_dom_sf"/>
</dbReference>
<organism evidence="2 3">
    <name type="scientific">Metabacillus lacus</name>
    <dbReference type="NCBI Taxonomy" id="1983721"/>
    <lineage>
        <taxon>Bacteria</taxon>
        <taxon>Bacillati</taxon>
        <taxon>Bacillota</taxon>
        <taxon>Bacilli</taxon>
        <taxon>Bacillales</taxon>
        <taxon>Bacillaceae</taxon>
        <taxon>Metabacillus</taxon>
    </lineage>
</organism>
<reference evidence="2 3" key="1">
    <citation type="submission" date="2019-11" db="EMBL/GenBank/DDBJ databases">
        <title>Bacillus lacus genome.</title>
        <authorList>
            <person name="Allen C.J."/>
            <person name="Newman J.D."/>
        </authorList>
    </citation>
    <scope>NUCLEOTIDE SEQUENCE [LARGE SCALE GENOMIC DNA]</scope>
    <source>
        <strain evidence="2 3">KCTC 33946</strain>
    </source>
</reference>
<accession>A0A7X2IW29</accession>
<proteinExistence type="predicted"/>
<dbReference type="AlphaFoldDB" id="A0A7X2IW29"/>
<evidence type="ECO:0000256" key="1">
    <source>
        <dbReference type="ARBA" id="ARBA00023239"/>
    </source>
</evidence>
<dbReference type="GO" id="GO:0016829">
    <property type="term" value="F:lyase activity"/>
    <property type="evidence" value="ECO:0007669"/>
    <property type="project" value="UniProtKB-KW"/>
</dbReference>
<sequence length="257" mass="28642">MMKMVKVIAGLKEEGIFEIKLNRPEVHHAIDFEVMDQLEKAISRIQAMKDLRAVIVTGSGDRTFCSGGDLSAFHSITTQPEAYEMLSRMGKILYELNMLSLPTFAVLNGTAVGGGCEIAAACDIRIGKEGAFAGFIQGQLGITTGWGGGTLLFEKLPHHRAIEFLLSSKKYTTLEAKNAGFFSEILPEKDFQGEAQRYIHNLLNTSSIVAGAYKRIATERWSNSDLWSRMEQEILSCSRLWESKEHTDAVEKFSRRK</sequence>
<dbReference type="Pfam" id="PF00378">
    <property type="entry name" value="ECH_1"/>
    <property type="match status" value="1"/>
</dbReference>
<evidence type="ECO:0000313" key="2">
    <source>
        <dbReference type="EMBL" id="MRX70826.1"/>
    </source>
</evidence>
<keyword evidence="1" id="KW-0456">Lyase</keyword>
<dbReference type="EMBL" id="WKKI01000002">
    <property type="protein sequence ID" value="MRX70826.1"/>
    <property type="molecule type" value="Genomic_DNA"/>
</dbReference>
<keyword evidence="3" id="KW-1185">Reference proteome</keyword>
<protein>
    <submittedName>
        <fullName evidence="2">Enoyl-CoA hydratase/isomerase family protein</fullName>
    </submittedName>
</protein>
<gene>
    <name evidence="2" type="ORF">GJU40_01425</name>
</gene>